<dbReference type="STRING" id="1783515.A4E84_35080"/>
<feature type="domain" description="NodB homology" evidence="3">
    <location>
        <begin position="65"/>
        <end position="274"/>
    </location>
</feature>
<dbReference type="CDD" id="cd10918">
    <property type="entry name" value="CE4_NodB_like_5s_6s"/>
    <property type="match status" value="1"/>
</dbReference>
<keyword evidence="5" id="KW-1185">Reference proteome</keyword>
<comment type="subcellular location">
    <subcellularLocation>
        <location evidence="1">Secreted</location>
    </subcellularLocation>
</comment>
<dbReference type="InterPro" id="IPR011330">
    <property type="entry name" value="Glyco_hydro/deAcase_b/a-brl"/>
</dbReference>
<dbReference type="GO" id="GO:0016810">
    <property type="term" value="F:hydrolase activity, acting on carbon-nitrogen (but not peptide) bonds"/>
    <property type="evidence" value="ECO:0007669"/>
    <property type="project" value="InterPro"/>
</dbReference>
<dbReference type="GO" id="GO:0005975">
    <property type="term" value="P:carbohydrate metabolic process"/>
    <property type="evidence" value="ECO:0007669"/>
    <property type="project" value="InterPro"/>
</dbReference>
<dbReference type="PANTHER" id="PTHR34216">
    <property type="match status" value="1"/>
</dbReference>
<proteinExistence type="predicted"/>
<dbReference type="PANTHER" id="PTHR34216:SF3">
    <property type="entry name" value="POLY-BETA-1,6-N-ACETYL-D-GLUCOSAMINE N-DEACETYLASE"/>
    <property type="match status" value="1"/>
</dbReference>
<dbReference type="EMBL" id="CP015098">
    <property type="protein sequence ID" value="AMW14263.1"/>
    <property type="molecule type" value="Genomic_DNA"/>
</dbReference>
<dbReference type="InterPro" id="IPR002509">
    <property type="entry name" value="NODB_dom"/>
</dbReference>
<organism evidence="4 5">
    <name type="scientific">Streptomyces qaidamensis</name>
    <dbReference type="NCBI Taxonomy" id="1783515"/>
    <lineage>
        <taxon>Bacteria</taxon>
        <taxon>Bacillati</taxon>
        <taxon>Actinomycetota</taxon>
        <taxon>Actinomycetes</taxon>
        <taxon>Kitasatosporales</taxon>
        <taxon>Streptomycetaceae</taxon>
        <taxon>Streptomyces</taxon>
        <taxon>Streptomyces aurantiacus group</taxon>
    </lineage>
</organism>
<evidence type="ECO:0000259" key="3">
    <source>
        <dbReference type="PROSITE" id="PS51677"/>
    </source>
</evidence>
<sequence length="274" mass="30274">MTYQPVPVFLYHSVSADPPPWIAPFTVRPRVFAEQLDLLADNGLDVVPLRRLVASLRGGPPLPPRSAVLTFDDGFADFHSTVAPLLAARGLPATLYVTTGALGGLSWPPERGSLLPPAPMLTWRQVRELDPFVEIGGHTRTHPQLDALPRQSAREEVLGCKDRLEDALGHRVDSFAYPHGYSSRTVRRLVDEAGWTSATAVRYGFSSGADEPLRIARLMVRADTTRDRFLDWAQGLGAPVAPFPERALSRAWRSYRRLRAGIDHPHPSLPLTAR</sequence>
<gene>
    <name evidence="4" type="ORF">A4E84_35080</name>
</gene>
<dbReference type="RefSeq" id="WP_062930406.1">
    <property type="nucleotide sequence ID" value="NZ_CP015098.1"/>
</dbReference>
<keyword evidence="2" id="KW-0732">Signal</keyword>
<dbReference type="GO" id="GO:0005576">
    <property type="term" value="C:extracellular region"/>
    <property type="evidence" value="ECO:0007669"/>
    <property type="project" value="UniProtKB-SubCell"/>
</dbReference>
<dbReference type="Gene3D" id="3.20.20.370">
    <property type="entry name" value="Glycoside hydrolase/deacetylase"/>
    <property type="match status" value="1"/>
</dbReference>
<protein>
    <recommendedName>
        <fullName evidence="3">NodB homology domain-containing protein</fullName>
    </recommendedName>
</protein>
<evidence type="ECO:0000313" key="4">
    <source>
        <dbReference type="EMBL" id="AMW14263.1"/>
    </source>
</evidence>
<evidence type="ECO:0000256" key="2">
    <source>
        <dbReference type="ARBA" id="ARBA00022729"/>
    </source>
</evidence>
<evidence type="ECO:0000313" key="5">
    <source>
        <dbReference type="Proteomes" id="UP000076096"/>
    </source>
</evidence>
<dbReference type="PROSITE" id="PS51677">
    <property type="entry name" value="NODB"/>
    <property type="match status" value="1"/>
</dbReference>
<dbReference type="Proteomes" id="UP000076096">
    <property type="component" value="Chromosome"/>
</dbReference>
<accession>A0A143C9Z0</accession>
<evidence type="ECO:0000256" key="1">
    <source>
        <dbReference type="ARBA" id="ARBA00004613"/>
    </source>
</evidence>
<dbReference type="KEGG" id="stsi:A4E84_35080"/>
<name>A0A143C9Z0_9ACTN</name>
<dbReference type="AlphaFoldDB" id="A0A143C9Z0"/>
<reference evidence="5" key="1">
    <citation type="submission" date="2016-04" db="EMBL/GenBank/DDBJ databases">
        <authorList>
            <person name="Zhang B."/>
        </authorList>
    </citation>
    <scope>NUCLEOTIDE SEQUENCE [LARGE SCALE GENOMIC DNA]</scope>
    <source>
        <strain evidence="5">S10</strain>
    </source>
</reference>
<dbReference type="SUPFAM" id="SSF88713">
    <property type="entry name" value="Glycoside hydrolase/deacetylase"/>
    <property type="match status" value="1"/>
</dbReference>
<dbReference type="Pfam" id="PF01522">
    <property type="entry name" value="Polysacc_deac_1"/>
    <property type="match status" value="1"/>
</dbReference>
<dbReference type="InterPro" id="IPR051398">
    <property type="entry name" value="Polysacch_Deacetylase"/>
</dbReference>